<sequence length="133" mass="14539">MPRSFTYPSDGGCAEWAGFPDIGVGGPQHPVLCPFGVPCQSFYDTAPVVGRCKLGFRQYSFHHTHLALTRRIANDFDALGLFRTCYCSPLLSESQSLPIEVSSAGMSYSQQAHSLIVTLPMLSPLRRTIEDGV</sequence>
<name>D1CT93_9HYPH</name>
<evidence type="ECO:0000313" key="1">
    <source>
        <dbReference type="EMBL" id="ABD75047.1"/>
    </source>
</evidence>
<proteinExistence type="predicted"/>
<organism evidence="1">
    <name type="scientific">Sinorhizobium medicae</name>
    <dbReference type="NCBI Taxonomy" id="110321"/>
    <lineage>
        <taxon>Bacteria</taxon>
        <taxon>Pseudomonadati</taxon>
        <taxon>Pseudomonadota</taxon>
        <taxon>Alphaproteobacteria</taxon>
        <taxon>Hyphomicrobiales</taxon>
        <taxon>Rhizobiaceae</taxon>
        <taxon>Sinorhizobium/Ensifer group</taxon>
        <taxon>Sinorhizobium</taxon>
    </lineage>
</organism>
<accession>D1CT93</accession>
<reference evidence="1" key="1">
    <citation type="submission" date="2006-02" db="EMBL/GenBank/DDBJ databases">
        <title>Sampling the accessory genome of the Sinorhizobium genus by suppressive subtractive hybridization.</title>
        <authorList>
            <person name="Moulin L."/>
            <person name="Ghazoui Z."/>
            <person name="Young P."/>
        </authorList>
    </citation>
    <scope>NUCLEOTIDE SEQUENCE</scope>
    <source>
        <strain evidence="1">LMG19920</strain>
    </source>
</reference>
<protein>
    <submittedName>
        <fullName evidence="1">Uncharacterized protein</fullName>
    </submittedName>
</protein>
<feature type="non-terminal residue" evidence="1">
    <location>
        <position position="133"/>
    </location>
</feature>
<dbReference type="EMBL" id="DQ403526">
    <property type="protein sequence ID" value="ABD75047.1"/>
    <property type="molecule type" value="Genomic_DNA"/>
</dbReference>
<dbReference type="AlphaFoldDB" id="D1CT93"/>